<comment type="function">
    <text evidence="5">Involved in formation and maintenance of cell shape.</text>
</comment>
<dbReference type="InterPro" id="IPR007221">
    <property type="entry name" value="MreC"/>
</dbReference>
<keyword evidence="7" id="KW-0812">Transmembrane</keyword>
<dbReference type="EMBL" id="CP110509">
    <property type="protein sequence ID" value="WMB27621.1"/>
    <property type="molecule type" value="Genomic_DNA"/>
</dbReference>
<keyword evidence="7" id="KW-0472">Membrane</keyword>
<sequence>MFNKKLAKIFFWLTSSLIAIIIFSIIFSSSISPFFATVSNASLSKIDNYISIPFDMAKNGVSTTKDLVHTYQKNNQLEKELKDSKKDKASLKHYQKENKELKALLKINFSAPKQIVTKILTRTPSSWTDAIVIATPSKEKIRKNMLVASQDSLIGRVTNFSKTSAHVDLLTSGKVFDIPIKIVDKSTTIYGNLKSYNSEKQVMYSSEYNSNDAISVGSEAYTSGLDGETAADIPLGKVVKIENSDDKLKRKIFIKLSADFSHINYVYVLGRE</sequence>
<feature type="coiled-coil region" evidence="6">
    <location>
        <begin position="67"/>
        <end position="94"/>
    </location>
</feature>
<keyword evidence="10" id="KW-1185">Reference proteome</keyword>
<protein>
    <recommendedName>
        <fullName evidence="2 5">Cell shape-determining protein MreC</fullName>
    </recommendedName>
    <alternativeName>
        <fullName evidence="4 5">Cell shape protein MreC</fullName>
    </alternativeName>
</protein>
<evidence type="ECO:0000256" key="7">
    <source>
        <dbReference type="SAM" id="Phobius"/>
    </source>
</evidence>
<organism evidence="9 10">
    <name type="scientific">Streptococcus didelphis</name>
    <dbReference type="NCBI Taxonomy" id="102886"/>
    <lineage>
        <taxon>Bacteria</taxon>
        <taxon>Bacillati</taxon>
        <taxon>Bacillota</taxon>
        <taxon>Bacilli</taxon>
        <taxon>Lactobacillales</taxon>
        <taxon>Streptococcaceae</taxon>
        <taxon>Streptococcus</taxon>
    </lineage>
</organism>
<dbReference type="RefSeq" id="WP_018367241.1">
    <property type="nucleotide sequence ID" value="NZ_CP104407.1"/>
</dbReference>
<evidence type="ECO:0000256" key="5">
    <source>
        <dbReference type="PIRNR" id="PIRNR038471"/>
    </source>
</evidence>
<reference evidence="10" key="1">
    <citation type="submission" date="2022-10" db="EMBL/GenBank/DDBJ databases">
        <title>Streptococcus didelphis as causative of fatal infections in opossums (Didelphis albiventris).</title>
        <authorList>
            <person name="Breyer G.M."/>
            <person name="Da Silva M.E.R.J."/>
            <person name="Siqueira F.M."/>
        </authorList>
    </citation>
    <scope>NUCLEOTIDE SEQUENCE [LARGE SCALE GENOMIC DNA]</scope>
    <source>
        <strain evidence="10">LBVP101/21</strain>
    </source>
</reference>
<evidence type="ECO:0000256" key="4">
    <source>
        <dbReference type="ARBA" id="ARBA00032089"/>
    </source>
</evidence>
<dbReference type="PANTHER" id="PTHR34138">
    <property type="entry name" value="CELL SHAPE-DETERMINING PROTEIN MREC"/>
    <property type="match status" value="1"/>
</dbReference>
<dbReference type="Gene3D" id="2.40.10.340">
    <property type="entry name" value="Rod shape-determining protein MreC, domain 1"/>
    <property type="match status" value="1"/>
</dbReference>
<dbReference type="Gene3D" id="2.40.10.350">
    <property type="entry name" value="Rod shape-determining protein MreC, domain 2"/>
    <property type="match status" value="1"/>
</dbReference>
<evidence type="ECO:0000259" key="8">
    <source>
        <dbReference type="Pfam" id="PF04085"/>
    </source>
</evidence>
<accession>A0ABY9LFB6</accession>
<evidence type="ECO:0000313" key="10">
    <source>
        <dbReference type="Proteomes" id="UP001238096"/>
    </source>
</evidence>
<dbReference type="PIRSF" id="PIRSF038471">
    <property type="entry name" value="MreC"/>
    <property type="match status" value="1"/>
</dbReference>
<feature type="transmembrane region" description="Helical" evidence="7">
    <location>
        <begin position="9"/>
        <end position="35"/>
    </location>
</feature>
<comment type="similarity">
    <text evidence="1 5">Belongs to the MreC family.</text>
</comment>
<proteinExistence type="inferred from homology"/>
<evidence type="ECO:0000256" key="2">
    <source>
        <dbReference type="ARBA" id="ARBA00013855"/>
    </source>
</evidence>
<keyword evidence="3 5" id="KW-0133">Cell shape</keyword>
<dbReference type="PANTHER" id="PTHR34138:SF1">
    <property type="entry name" value="CELL SHAPE-DETERMINING PROTEIN MREC"/>
    <property type="match status" value="1"/>
</dbReference>
<dbReference type="Proteomes" id="UP001238096">
    <property type="component" value="Chromosome"/>
</dbReference>
<keyword evidence="6" id="KW-0175">Coiled coil</keyword>
<dbReference type="InterPro" id="IPR055342">
    <property type="entry name" value="MreC_beta-barrel_core"/>
</dbReference>
<keyword evidence="7" id="KW-1133">Transmembrane helix</keyword>
<name>A0ABY9LFB6_9STRE</name>
<evidence type="ECO:0000256" key="3">
    <source>
        <dbReference type="ARBA" id="ARBA00022960"/>
    </source>
</evidence>
<evidence type="ECO:0000256" key="1">
    <source>
        <dbReference type="ARBA" id="ARBA00009369"/>
    </source>
</evidence>
<evidence type="ECO:0000256" key="6">
    <source>
        <dbReference type="SAM" id="Coils"/>
    </source>
</evidence>
<dbReference type="Pfam" id="PF04085">
    <property type="entry name" value="MreC"/>
    <property type="match status" value="1"/>
</dbReference>
<feature type="domain" description="Rod shape-determining protein MreC beta-barrel core" evidence="8">
    <location>
        <begin position="119"/>
        <end position="269"/>
    </location>
</feature>
<gene>
    <name evidence="9" type="ORF">N1496_05420</name>
</gene>
<dbReference type="InterPro" id="IPR042175">
    <property type="entry name" value="Cell/Rod_MreC_2"/>
</dbReference>
<evidence type="ECO:0000313" key="9">
    <source>
        <dbReference type="EMBL" id="WMB27621.1"/>
    </source>
</evidence>
<dbReference type="InterPro" id="IPR042177">
    <property type="entry name" value="Cell/Rod_1"/>
</dbReference>